<keyword evidence="3" id="KW-1185">Reference proteome</keyword>
<feature type="compositionally biased region" description="Basic and acidic residues" evidence="1">
    <location>
        <begin position="26"/>
        <end position="39"/>
    </location>
</feature>
<evidence type="ECO:0000256" key="1">
    <source>
        <dbReference type="SAM" id="MobiDB-lite"/>
    </source>
</evidence>
<reference evidence="2 3" key="1">
    <citation type="submission" date="2019-05" db="EMBL/GenBank/DDBJ databases">
        <authorList>
            <person name="Chen C."/>
        </authorList>
    </citation>
    <scope>NUCLEOTIDE SEQUENCE [LARGE SCALE GENOMIC DNA]</scope>
    <source>
        <strain evidence="2 3">HB172198</strain>
    </source>
</reference>
<name>A0A4P8XT39_9BACL</name>
<dbReference type="AlphaFoldDB" id="A0A4P8XT39"/>
<dbReference type="EMBL" id="CP040396">
    <property type="protein sequence ID" value="QCT03869.1"/>
    <property type="molecule type" value="Genomic_DNA"/>
</dbReference>
<evidence type="ECO:0000313" key="3">
    <source>
        <dbReference type="Proteomes" id="UP000300879"/>
    </source>
</evidence>
<gene>
    <name evidence="2" type="ORF">E6C60_3158</name>
</gene>
<dbReference type="KEGG" id="palo:E6C60_3158"/>
<feature type="compositionally biased region" description="Polar residues" evidence="1">
    <location>
        <begin position="56"/>
        <end position="66"/>
    </location>
</feature>
<protein>
    <submittedName>
        <fullName evidence="2">Uncharacterized protein</fullName>
    </submittedName>
</protein>
<dbReference type="RefSeq" id="WP_233281033.1">
    <property type="nucleotide sequence ID" value="NZ_CP040396.1"/>
</dbReference>
<accession>A0A4P8XT39</accession>
<proteinExistence type="predicted"/>
<evidence type="ECO:0000313" key="2">
    <source>
        <dbReference type="EMBL" id="QCT03869.1"/>
    </source>
</evidence>
<feature type="region of interest" description="Disordered" evidence="1">
    <location>
        <begin position="1"/>
        <end position="66"/>
    </location>
</feature>
<dbReference type="Proteomes" id="UP000300879">
    <property type="component" value="Chromosome"/>
</dbReference>
<sequence length="66" mass="7712">MSKKKVQESYQTPNEKYNEEFGQENVSRKVSEQGAKKVQESYSTPNEKYDAEFAEFSQTNNPKTNR</sequence>
<organism evidence="2 3">
    <name type="scientific">Paenibacillus algicola</name>
    <dbReference type="NCBI Taxonomy" id="2565926"/>
    <lineage>
        <taxon>Bacteria</taxon>
        <taxon>Bacillati</taxon>
        <taxon>Bacillota</taxon>
        <taxon>Bacilli</taxon>
        <taxon>Bacillales</taxon>
        <taxon>Paenibacillaceae</taxon>
        <taxon>Paenibacillus</taxon>
    </lineage>
</organism>